<sequence length="107" mass="11924">MRQVHGKGFGPFHGTRTALHRVDEELPDALHVTIRYFPFKKIYPGRSHGRPLSHCHQLDALGCGIGALVILSGQKLRCENAVGSHARWNGPVDIIDGRFAENCRNRS</sequence>
<reference evidence="1" key="1">
    <citation type="submission" date="2019-08" db="EMBL/GenBank/DDBJ databases">
        <authorList>
            <person name="Kucharzyk K."/>
            <person name="Murdoch R.W."/>
            <person name="Higgins S."/>
            <person name="Loffler F."/>
        </authorList>
    </citation>
    <scope>NUCLEOTIDE SEQUENCE</scope>
</reference>
<comment type="caution">
    <text evidence="1">The sequence shown here is derived from an EMBL/GenBank/DDBJ whole genome shotgun (WGS) entry which is preliminary data.</text>
</comment>
<protein>
    <submittedName>
        <fullName evidence="1">Uncharacterized protein</fullName>
    </submittedName>
</protein>
<name>A0A644YKF8_9ZZZZ</name>
<organism evidence="1">
    <name type="scientific">bioreactor metagenome</name>
    <dbReference type="NCBI Taxonomy" id="1076179"/>
    <lineage>
        <taxon>unclassified sequences</taxon>
        <taxon>metagenomes</taxon>
        <taxon>ecological metagenomes</taxon>
    </lineage>
</organism>
<proteinExistence type="predicted"/>
<accession>A0A644YKF8</accession>
<dbReference type="EMBL" id="VSSQ01005236">
    <property type="protein sequence ID" value="MPM28371.1"/>
    <property type="molecule type" value="Genomic_DNA"/>
</dbReference>
<gene>
    <name evidence="1" type="ORF">SDC9_74893</name>
</gene>
<evidence type="ECO:0000313" key="1">
    <source>
        <dbReference type="EMBL" id="MPM28371.1"/>
    </source>
</evidence>
<dbReference type="AlphaFoldDB" id="A0A644YKF8"/>